<accession>A0A369XMJ0</accession>
<evidence type="ECO:0000256" key="4">
    <source>
        <dbReference type="ARBA" id="ARBA00036749"/>
    </source>
</evidence>
<comment type="function">
    <text evidence="5">Responsible for synthesis of pseudouridine from uracil-516 in 16S ribosomal RNA.</text>
</comment>
<dbReference type="InterPro" id="IPR018496">
    <property type="entry name" value="PsdUridine_synth_RsuA/RluB_CS"/>
</dbReference>
<dbReference type="Gene3D" id="3.30.70.580">
    <property type="entry name" value="Pseudouridine synthase I, catalytic domain, N-terminal subdomain"/>
    <property type="match status" value="1"/>
</dbReference>
<evidence type="ECO:0000256" key="2">
    <source>
        <dbReference type="ARBA" id="ARBA00022884"/>
    </source>
</evidence>
<evidence type="ECO:0000256" key="3">
    <source>
        <dbReference type="ARBA" id="ARBA00023235"/>
    </source>
</evidence>
<comment type="caution">
    <text evidence="9">The sequence shown here is derived from an EMBL/GenBank/DDBJ whole genome shotgun (WGS) entry which is preliminary data.</text>
</comment>
<proteinExistence type="inferred from homology"/>
<evidence type="ECO:0000259" key="8">
    <source>
        <dbReference type="Pfam" id="PF00849"/>
    </source>
</evidence>
<gene>
    <name evidence="9" type="ORF">DVS81_06480</name>
</gene>
<dbReference type="PANTHER" id="PTHR47683:SF4">
    <property type="entry name" value="PSEUDOURIDINE SYNTHASE"/>
    <property type="match status" value="1"/>
</dbReference>
<keyword evidence="2 6" id="KW-0694">RNA-binding</keyword>
<evidence type="ECO:0000313" key="9">
    <source>
        <dbReference type="EMBL" id="RDE51343.1"/>
    </source>
</evidence>
<feature type="domain" description="Pseudouridine synthase RsuA/RluA-like" evidence="8">
    <location>
        <begin position="64"/>
        <end position="195"/>
    </location>
</feature>
<dbReference type="PANTHER" id="PTHR47683">
    <property type="entry name" value="PSEUDOURIDINE SYNTHASE FAMILY PROTEIN-RELATED"/>
    <property type="match status" value="1"/>
</dbReference>
<organism evidence="9 10">
    <name type="scientific">Candidatus Accumulibacter meliphilus</name>
    <dbReference type="NCBI Taxonomy" id="2211374"/>
    <lineage>
        <taxon>Bacteria</taxon>
        <taxon>Pseudomonadati</taxon>
        <taxon>Pseudomonadota</taxon>
        <taxon>Betaproteobacteria</taxon>
        <taxon>Candidatus Accumulibacter</taxon>
    </lineage>
</organism>
<comment type="catalytic activity">
    <reaction evidence="4">
        <text>uridine(516) in 16S rRNA = pseudouridine(516) in 16S rRNA</text>
        <dbReference type="Rhea" id="RHEA:38867"/>
        <dbReference type="Rhea" id="RHEA-COMP:10089"/>
        <dbReference type="Rhea" id="RHEA-COMP:10090"/>
        <dbReference type="ChEBI" id="CHEBI:65314"/>
        <dbReference type="ChEBI" id="CHEBI:65315"/>
        <dbReference type="EC" id="5.4.99.19"/>
    </reaction>
</comment>
<dbReference type="InterPro" id="IPR000748">
    <property type="entry name" value="PsdUridine_synth_RsuA/RluB/E/F"/>
</dbReference>
<dbReference type="GO" id="GO:0001522">
    <property type="term" value="P:pseudouridine synthesis"/>
    <property type="evidence" value="ECO:0007669"/>
    <property type="project" value="InterPro"/>
</dbReference>
<evidence type="ECO:0000313" key="10">
    <source>
        <dbReference type="Proteomes" id="UP000253831"/>
    </source>
</evidence>
<comment type="similarity">
    <text evidence="1 7">Belongs to the pseudouridine synthase RsuA family.</text>
</comment>
<dbReference type="InterPro" id="IPR042092">
    <property type="entry name" value="PsdUridine_s_RsuA/RluB/E/F_cat"/>
</dbReference>
<evidence type="ECO:0000256" key="7">
    <source>
        <dbReference type="RuleBase" id="RU003887"/>
    </source>
</evidence>
<evidence type="ECO:0000256" key="6">
    <source>
        <dbReference type="PROSITE-ProRule" id="PRU00182"/>
    </source>
</evidence>
<dbReference type="PROSITE" id="PS01149">
    <property type="entry name" value="PSI_RSU"/>
    <property type="match status" value="1"/>
</dbReference>
<dbReference type="PROSITE" id="PS50889">
    <property type="entry name" value="S4"/>
    <property type="match status" value="1"/>
</dbReference>
<dbReference type="Pfam" id="PF00849">
    <property type="entry name" value="PseudoU_synth_2"/>
    <property type="match status" value="1"/>
</dbReference>
<dbReference type="Proteomes" id="UP000253831">
    <property type="component" value="Unassembled WGS sequence"/>
</dbReference>
<dbReference type="SUPFAM" id="SSF55174">
    <property type="entry name" value="Alpha-L RNA-binding motif"/>
    <property type="match status" value="1"/>
</dbReference>
<dbReference type="CDD" id="cd02553">
    <property type="entry name" value="PseudoU_synth_RsuA"/>
    <property type="match status" value="1"/>
</dbReference>
<reference evidence="9 10" key="1">
    <citation type="submission" date="2018-05" db="EMBL/GenBank/DDBJ databases">
        <title>Integrated omic analyses show evidence that a Ca. Accumulibacter phosphatis strain performs denitrification under micro-aerobic conditions.</title>
        <authorList>
            <person name="Camejo P.Y."/>
            <person name="Katherine M.D."/>
            <person name="Daniel N.R."/>
        </authorList>
    </citation>
    <scope>NUCLEOTIDE SEQUENCE [LARGE SCALE GENOMIC DNA]</scope>
    <source>
        <strain evidence="9">UW-LDO-IC</strain>
    </source>
</reference>
<keyword evidence="3 7" id="KW-0413">Isomerase</keyword>
<dbReference type="EMBL" id="QPGA01000008">
    <property type="protein sequence ID" value="RDE51343.1"/>
    <property type="molecule type" value="Genomic_DNA"/>
</dbReference>
<evidence type="ECO:0000256" key="1">
    <source>
        <dbReference type="ARBA" id="ARBA00008348"/>
    </source>
</evidence>
<dbReference type="InterPro" id="IPR036986">
    <property type="entry name" value="S4_RNA-bd_sf"/>
</dbReference>
<name>A0A369XMJ0_9PROT</name>
<dbReference type="Gene3D" id="3.10.290.10">
    <property type="entry name" value="RNA-binding S4 domain"/>
    <property type="match status" value="1"/>
</dbReference>
<sequence>MMIELERLLRSQGFGSRADCRALVRSGSVCVAGQLCDNPFARFDTDGLSFTVDGVAWLYRRCAYLALHKPAGYECSRRPLHHPSVYSLLPDPLLTRGVQAVGRLDEDSTGLLLLTDDGQFIHRYTSPKKAVPKVYEVTTRHGVDAPQMSALLAGVVLNDDPRPVAAQDCVLLGPRCLRLTVTEGRYHLVKRMLAAAGNRVEALHRISIGGFVLPASLAVGKWMWLETAELERLAADKVSTF</sequence>
<dbReference type="GO" id="GO:0160136">
    <property type="term" value="F:16S rRNA pseudouridine(516) synthase activity"/>
    <property type="evidence" value="ECO:0007669"/>
    <property type="project" value="UniProtKB-EC"/>
</dbReference>
<dbReference type="InterPro" id="IPR020094">
    <property type="entry name" value="TruA/RsuA/RluB/E/F_N"/>
</dbReference>
<dbReference type="GO" id="GO:0006364">
    <property type="term" value="P:rRNA processing"/>
    <property type="evidence" value="ECO:0007669"/>
    <property type="project" value="UniProtKB-ARBA"/>
</dbReference>
<dbReference type="EC" id="5.4.99.-" evidence="7"/>
<dbReference type="InterPro" id="IPR020103">
    <property type="entry name" value="PsdUridine_synth_cat_dom_sf"/>
</dbReference>
<protein>
    <recommendedName>
        <fullName evidence="7">Pseudouridine synthase</fullName>
        <ecNumber evidence="7">5.4.99.-</ecNumber>
    </recommendedName>
</protein>
<dbReference type="InterPro" id="IPR006145">
    <property type="entry name" value="PsdUridine_synth_RsuA/RluA"/>
</dbReference>
<dbReference type="InterPro" id="IPR050343">
    <property type="entry name" value="RsuA_PseudoU_synthase"/>
</dbReference>
<dbReference type="Gene3D" id="3.30.70.1560">
    <property type="entry name" value="Alpha-L RNA-binding motif"/>
    <property type="match status" value="1"/>
</dbReference>
<dbReference type="GO" id="GO:0003723">
    <property type="term" value="F:RNA binding"/>
    <property type="evidence" value="ECO:0007669"/>
    <property type="project" value="UniProtKB-KW"/>
</dbReference>
<dbReference type="SUPFAM" id="SSF55120">
    <property type="entry name" value="Pseudouridine synthase"/>
    <property type="match status" value="1"/>
</dbReference>
<dbReference type="NCBIfam" id="TIGR00093">
    <property type="entry name" value="pseudouridine synthase"/>
    <property type="match status" value="1"/>
</dbReference>
<dbReference type="AlphaFoldDB" id="A0A369XMJ0"/>
<evidence type="ECO:0000256" key="5">
    <source>
        <dbReference type="ARBA" id="ARBA00037590"/>
    </source>
</evidence>